<evidence type="ECO:0000256" key="4">
    <source>
        <dbReference type="ARBA" id="ARBA00022989"/>
    </source>
</evidence>
<keyword evidence="7" id="KW-0443">Lipid metabolism</keyword>
<dbReference type="GO" id="GO:0006631">
    <property type="term" value="P:fatty acid metabolic process"/>
    <property type="evidence" value="ECO:0007669"/>
    <property type="project" value="UniProtKB-KW"/>
</dbReference>
<evidence type="ECO:0000256" key="3">
    <source>
        <dbReference type="ARBA" id="ARBA00022832"/>
    </source>
</evidence>
<dbReference type="Pfam" id="PF00487">
    <property type="entry name" value="FA_desaturase"/>
    <property type="match status" value="1"/>
</dbReference>
<name>A0A3B0VZB7_9ZZZZ</name>
<dbReference type="InterPro" id="IPR005804">
    <property type="entry name" value="FA_desaturase_dom"/>
</dbReference>
<keyword evidence="5 12" id="KW-0560">Oxidoreductase</keyword>
<feature type="transmembrane region" description="Helical" evidence="9">
    <location>
        <begin position="168"/>
        <end position="187"/>
    </location>
</feature>
<dbReference type="EMBL" id="UOFA01000025">
    <property type="protein sequence ID" value="VAW43757.1"/>
    <property type="molecule type" value="Genomic_DNA"/>
</dbReference>
<gene>
    <name evidence="12" type="ORF">MNBD_GAMMA02-1406</name>
</gene>
<dbReference type="GO" id="GO:0016020">
    <property type="term" value="C:membrane"/>
    <property type="evidence" value="ECO:0007669"/>
    <property type="project" value="UniProtKB-SubCell"/>
</dbReference>
<dbReference type="EC" id="1.14.19.1" evidence="12"/>
<keyword evidence="3" id="KW-0276">Fatty acid metabolism</keyword>
<evidence type="ECO:0000259" key="10">
    <source>
        <dbReference type="Pfam" id="PF00487"/>
    </source>
</evidence>
<evidence type="ECO:0000256" key="2">
    <source>
        <dbReference type="ARBA" id="ARBA00022692"/>
    </source>
</evidence>
<reference evidence="12" key="1">
    <citation type="submission" date="2018-06" db="EMBL/GenBank/DDBJ databases">
        <authorList>
            <person name="Zhirakovskaya E."/>
        </authorList>
    </citation>
    <scope>NUCLEOTIDE SEQUENCE</scope>
</reference>
<evidence type="ECO:0000256" key="1">
    <source>
        <dbReference type="ARBA" id="ARBA00004141"/>
    </source>
</evidence>
<evidence type="ECO:0000256" key="5">
    <source>
        <dbReference type="ARBA" id="ARBA00023002"/>
    </source>
</evidence>
<evidence type="ECO:0000256" key="6">
    <source>
        <dbReference type="ARBA" id="ARBA00023004"/>
    </source>
</evidence>
<evidence type="ECO:0000256" key="8">
    <source>
        <dbReference type="ARBA" id="ARBA00023136"/>
    </source>
</evidence>
<proteinExistence type="predicted"/>
<feature type="transmembrane region" description="Helical" evidence="9">
    <location>
        <begin position="141"/>
        <end position="162"/>
    </location>
</feature>
<keyword evidence="8 9" id="KW-0472">Membrane</keyword>
<keyword evidence="2 9" id="KW-0812">Transmembrane</keyword>
<feature type="domain" description="Transposase IS204/IS1001/IS1096/IS1165 DDE" evidence="11">
    <location>
        <begin position="294"/>
        <end position="394"/>
    </location>
</feature>
<dbReference type="Pfam" id="PF01610">
    <property type="entry name" value="DDE_Tnp_ISL3"/>
    <property type="match status" value="1"/>
</dbReference>
<comment type="subcellular location">
    <subcellularLocation>
        <location evidence="1">Membrane</location>
        <topology evidence="1">Multi-pass membrane protein</topology>
    </subcellularLocation>
</comment>
<evidence type="ECO:0000313" key="12">
    <source>
        <dbReference type="EMBL" id="VAW43757.1"/>
    </source>
</evidence>
<evidence type="ECO:0000259" key="11">
    <source>
        <dbReference type="Pfam" id="PF01610"/>
    </source>
</evidence>
<dbReference type="PANTHER" id="PTHR11351:SF33">
    <property type="entry name" value="DELTA-9 FATTY ACID DESATURASE, DESA"/>
    <property type="match status" value="1"/>
</dbReference>
<keyword evidence="4 9" id="KW-1133">Transmembrane helix</keyword>
<dbReference type="PANTHER" id="PTHR11351">
    <property type="entry name" value="ACYL-COA DESATURASE"/>
    <property type="match status" value="1"/>
</dbReference>
<sequence length="401" mass="46530">MYAFLDFLETGLLNFSAWQMVLYTFIVVQITLSGVSLYLHREQTHRGIQMNPVIQHFYRFWLWFTTGMLTKDWVAIHRKHHAHCETEDDPHSPQIHGIKKVLFHGVTLYSQERKNLETLEKYGKGTPDDWLERNFYTRFHYVGIVALAFTNIALFGVIGLLIYAIQMLWIPVFAAGVINGIGHFAGYRNYRTDDSSRNITRFAFFIFGEELHNNHHAFPSSCKFAHKKGEHDIGWYIIRLMNKMGLCQIKKVVPDLYVDDAQDDFDGDTVKAILTHKFNVLQVYIKDVIKPNLAEEYKNASTSFSKKIKKYTQNLSLDPQFLKADIKSKWSGYFEDSQSLNSLLQYKAELQAIWDNNNQSVDEMIAAFKEWCAKAEASGNQMLQDFAVSLRQYKLQAFAAK</sequence>
<feature type="domain" description="Fatty acid desaturase" evidence="10">
    <location>
        <begin position="17"/>
        <end position="220"/>
    </location>
</feature>
<accession>A0A3B0VZB7</accession>
<dbReference type="InterPro" id="IPR015876">
    <property type="entry name" value="Acyl-CoA_DS"/>
</dbReference>
<keyword evidence="6" id="KW-0408">Iron</keyword>
<protein>
    <submittedName>
        <fullName evidence="12">Fatty acid desaturase Delta-9 fatty acid desaturase</fullName>
        <ecNumber evidence="12">1.14.19.1</ecNumber>
    </submittedName>
</protein>
<dbReference type="GO" id="GO:0004768">
    <property type="term" value="F:stearoyl-CoA 9-desaturase activity"/>
    <property type="evidence" value="ECO:0007669"/>
    <property type="project" value="UniProtKB-EC"/>
</dbReference>
<feature type="transmembrane region" description="Helical" evidence="9">
    <location>
        <begin position="20"/>
        <end position="40"/>
    </location>
</feature>
<dbReference type="InterPro" id="IPR002560">
    <property type="entry name" value="Transposase_DDE"/>
</dbReference>
<evidence type="ECO:0000256" key="7">
    <source>
        <dbReference type="ARBA" id="ARBA00023098"/>
    </source>
</evidence>
<dbReference type="AlphaFoldDB" id="A0A3B0VZB7"/>
<dbReference type="CDD" id="cd03505">
    <property type="entry name" value="Delta9-FADS-like"/>
    <property type="match status" value="1"/>
</dbReference>
<evidence type="ECO:0000256" key="9">
    <source>
        <dbReference type="SAM" id="Phobius"/>
    </source>
</evidence>
<organism evidence="12">
    <name type="scientific">hydrothermal vent metagenome</name>
    <dbReference type="NCBI Taxonomy" id="652676"/>
    <lineage>
        <taxon>unclassified sequences</taxon>
        <taxon>metagenomes</taxon>
        <taxon>ecological metagenomes</taxon>
    </lineage>
</organism>